<dbReference type="PANTHER" id="PTHR43091">
    <property type="entry name" value="3-OXOACYL-[ACYL-CARRIER-PROTEIN] SYNTHASE"/>
    <property type="match status" value="1"/>
</dbReference>
<gene>
    <name evidence="13" type="ORF">MNBD_CHLOROFLEXI01-4696</name>
</gene>
<name>A0A3B0WEE3_9ZZZZ</name>
<dbReference type="NCBIfam" id="TIGR00747">
    <property type="entry name" value="fabH"/>
    <property type="match status" value="1"/>
</dbReference>
<evidence type="ECO:0000259" key="11">
    <source>
        <dbReference type="Pfam" id="PF08541"/>
    </source>
</evidence>
<evidence type="ECO:0000256" key="9">
    <source>
        <dbReference type="ARBA" id="ARBA00023160"/>
    </source>
</evidence>
<dbReference type="InterPro" id="IPR013751">
    <property type="entry name" value="ACP_syn_III_N"/>
</dbReference>
<dbReference type="SUPFAM" id="SSF53901">
    <property type="entry name" value="Thiolase-like"/>
    <property type="match status" value="1"/>
</dbReference>
<evidence type="ECO:0000256" key="5">
    <source>
        <dbReference type="ARBA" id="ARBA00022516"/>
    </source>
</evidence>
<dbReference type="GO" id="GO:0006633">
    <property type="term" value="P:fatty acid biosynthetic process"/>
    <property type="evidence" value="ECO:0007669"/>
    <property type="project" value="UniProtKB-KW"/>
</dbReference>
<evidence type="ECO:0000256" key="3">
    <source>
        <dbReference type="ARBA" id="ARBA00012333"/>
    </source>
</evidence>
<keyword evidence="4" id="KW-0963">Cytoplasm</keyword>
<keyword evidence="7" id="KW-0276">Fatty acid metabolism</keyword>
<dbReference type="InterPro" id="IPR013747">
    <property type="entry name" value="ACP_syn_III_C"/>
</dbReference>
<keyword evidence="10 13" id="KW-0012">Acyltransferase</keyword>
<comment type="similarity">
    <text evidence="2">Belongs to the thiolase-like superfamily. FabH family.</text>
</comment>
<keyword evidence="9" id="KW-0275">Fatty acid biosynthesis</keyword>
<dbReference type="FunFam" id="3.40.47.10:FF:000004">
    <property type="entry name" value="3-oxoacyl-[acyl-carrier-protein] synthase 3"/>
    <property type="match status" value="1"/>
</dbReference>
<evidence type="ECO:0000256" key="6">
    <source>
        <dbReference type="ARBA" id="ARBA00022679"/>
    </source>
</evidence>
<feature type="domain" description="Beta-ketoacyl-[acyl-carrier-protein] synthase III N-terminal" evidence="12">
    <location>
        <begin position="113"/>
        <end position="187"/>
    </location>
</feature>
<dbReference type="Pfam" id="PF08541">
    <property type="entry name" value="ACP_syn_III_C"/>
    <property type="match status" value="1"/>
</dbReference>
<evidence type="ECO:0000256" key="10">
    <source>
        <dbReference type="ARBA" id="ARBA00023315"/>
    </source>
</evidence>
<dbReference type="AlphaFoldDB" id="A0A3B0WEE3"/>
<sequence length="352" mass="37834">MQTRYGRIAGWGSYVPEKIVTNYDLEKTLDTTHEWIVQRTGIHQRHIAASHETVATMSVAAARIALERANIPAEELDLIIVASSSGDHLTPPVSSQVQHMLGATNVPAFVLVTGCTGFLYGLTTAQQYISSGVYKNILVIGAELLSRFIDWNDRNICVLFGDAAGAFVLQASTEPCGLYGFDLGSDGSGKEHIIAYAAGSAEPINATTFAEGRQYIQMNGREVFKFATRILGKTSQLSLARSGMTMDDIDCIVPHQANLRIIQAAARSLNVPMARFLVKVHKYANTSAASIPVAICDGLESGEIKLEDRLLVVSFGAGLTWASGVLQMAPVAQTKRSTTAVATPEAMELVTT</sequence>
<dbReference type="HAMAP" id="MF_01815">
    <property type="entry name" value="FabH"/>
    <property type="match status" value="1"/>
</dbReference>
<dbReference type="InterPro" id="IPR004655">
    <property type="entry name" value="FabH"/>
</dbReference>
<evidence type="ECO:0000256" key="2">
    <source>
        <dbReference type="ARBA" id="ARBA00008642"/>
    </source>
</evidence>
<evidence type="ECO:0000259" key="12">
    <source>
        <dbReference type="Pfam" id="PF08545"/>
    </source>
</evidence>
<evidence type="ECO:0000256" key="7">
    <source>
        <dbReference type="ARBA" id="ARBA00022832"/>
    </source>
</evidence>
<dbReference type="InterPro" id="IPR016039">
    <property type="entry name" value="Thiolase-like"/>
</dbReference>
<dbReference type="Pfam" id="PF08545">
    <property type="entry name" value="ACP_syn_III"/>
    <property type="match status" value="1"/>
</dbReference>
<evidence type="ECO:0000256" key="8">
    <source>
        <dbReference type="ARBA" id="ARBA00023098"/>
    </source>
</evidence>
<proteinExistence type="inferred from homology"/>
<accession>A0A3B0WEE3</accession>
<keyword evidence="8" id="KW-0443">Lipid metabolism</keyword>
<dbReference type="CDD" id="cd00830">
    <property type="entry name" value="KAS_III"/>
    <property type="match status" value="1"/>
</dbReference>
<organism evidence="13">
    <name type="scientific">hydrothermal vent metagenome</name>
    <dbReference type="NCBI Taxonomy" id="652676"/>
    <lineage>
        <taxon>unclassified sequences</taxon>
        <taxon>metagenomes</taxon>
        <taxon>ecological metagenomes</taxon>
    </lineage>
</organism>
<protein>
    <recommendedName>
        <fullName evidence="3">beta-ketoacyl-[acyl-carrier-protein] synthase III</fullName>
        <ecNumber evidence="3">2.3.1.180</ecNumber>
    </recommendedName>
</protein>
<keyword evidence="6 13" id="KW-0808">Transferase</keyword>
<feature type="domain" description="Beta-ketoacyl-[acyl-carrier-protein] synthase III C-terminal" evidence="11">
    <location>
        <begin position="239"/>
        <end position="327"/>
    </location>
</feature>
<keyword evidence="5" id="KW-0444">Lipid biosynthesis</keyword>
<evidence type="ECO:0000256" key="4">
    <source>
        <dbReference type="ARBA" id="ARBA00022490"/>
    </source>
</evidence>
<reference evidence="13" key="1">
    <citation type="submission" date="2018-06" db="EMBL/GenBank/DDBJ databases">
        <authorList>
            <person name="Zhirakovskaya E."/>
        </authorList>
    </citation>
    <scope>NUCLEOTIDE SEQUENCE</scope>
</reference>
<comment type="pathway">
    <text evidence="1">Lipid metabolism; fatty acid biosynthesis.</text>
</comment>
<evidence type="ECO:0000256" key="1">
    <source>
        <dbReference type="ARBA" id="ARBA00005194"/>
    </source>
</evidence>
<dbReference type="EC" id="2.3.1.180" evidence="3"/>
<dbReference type="NCBIfam" id="NF006829">
    <property type="entry name" value="PRK09352.1"/>
    <property type="match status" value="1"/>
</dbReference>
<dbReference type="PANTHER" id="PTHR43091:SF2">
    <property type="entry name" value="BETA-KETOACYL-[ACYL-CARRIER-PROTEIN] SYNTHASE III 2"/>
    <property type="match status" value="1"/>
</dbReference>
<dbReference type="GO" id="GO:0033818">
    <property type="term" value="F:beta-ketoacyl-acyl-carrier-protein synthase III activity"/>
    <property type="evidence" value="ECO:0007669"/>
    <property type="project" value="UniProtKB-EC"/>
</dbReference>
<dbReference type="EMBL" id="UOEU01000878">
    <property type="protein sequence ID" value="VAW41984.1"/>
    <property type="molecule type" value="Genomic_DNA"/>
</dbReference>
<dbReference type="Gene3D" id="3.40.47.10">
    <property type="match status" value="1"/>
</dbReference>
<dbReference type="GO" id="GO:0004315">
    <property type="term" value="F:3-oxoacyl-[acyl-carrier-protein] synthase activity"/>
    <property type="evidence" value="ECO:0007669"/>
    <property type="project" value="InterPro"/>
</dbReference>
<evidence type="ECO:0000313" key="13">
    <source>
        <dbReference type="EMBL" id="VAW41984.1"/>
    </source>
</evidence>